<comment type="cofactor">
    <cofactor evidence="1">
        <name>pyridoxal 5'-phosphate</name>
        <dbReference type="ChEBI" id="CHEBI:597326"/>
    </cofactor>
</comment>
<dbReference type="Gene3D" id="3.90.1150.10">
    <property type="entry name" value="Aspartate Aminotransferase, domain 1"/>
    <property type="match status" value="1"/>
</dbReference>
<feature type="region of interest" description="Disordered" evidence="5">
    <location>
        <begin position="282"/>
        <end position="314"/>
    </location>
</feature>
<dbReference type="KEGG" id="plut:EI981_20830"/>
<dbReference type="AlphaFoldDB" id="A0A3S9V295"/>
<evidence type="ECO:0000313" key="7">
    <source>
        <dbReference type="EMBL" id="AZS16663.1"/>
    </source>
</evidence>
<dbReference type="Pfam" id="PF00155">
    <property type="entry name" value="Aminotran_1_2"/>
    <property type="match status" value="1"/>
</dbReference>
<dbReference type="InterPro" id="IPR015424">
    <property type="entry name" value="PyrdxlP-dep_Trfase"/>
</dbReference>
<dbReference type="GO" id="GO:1901605">
    <property type="term" value="P:alpha-amino acid metabolic process"/>
    <property type="evidence" value="ECO:0007669"/>
    <property type="project" value="TreeGrafter"/>
</dbReference>
<feature type="compositionally biased region" description="Basic and acidic residues" evidence="5">
    <location>
        <begin position="80"/>
        <end position="117"/>
    </location>
</feature>
<evidence type="ECO:0000259" key="6">
    <source>
        <dbReference type="Pfam" id="PF00155"/>
    </source>
</evidence>
<dbReference type="Gene3D" id="3.40.640.10">
    <property type="entry name" value="Type I PLP-dependent aspartate aminotransferase-like (Major domain)"/>
    <property type="match status" value="1"/>
</dbReference>
<feature type="compositionally biased region" description="Low complexity" evidence="5">
    <location>
        <begin position="303"/>
        <end position="314"/>
    </location>
</feature>
<dbReference type="SUPFAM" id="SSF53383">
    <property type="entry name" value="PLP-dependent transferases"/>
    <property type="match status" value="1"/>
</dbReference>
<keyword evidence="4" id="KW-0663">Pyridoxal phosphate</keyword>
<accession>A0A3S9V295</accession>
<proteinExistence type="predicted"/>
<dbReference type="Proteomes" id="UP000270678">
    <property type="component" value="Chromosome"/>
</dbReference>
<protein>
    <submittedName>
        <fullName evidence="7">PLP-dependent aminotransferase family protein</fullName>
    </submittedName>
</protein>
<feature type="region of interest" description="Disordered" evidence="5">
    <location>
        <begin position="61"/>
        <end position="117"/>
    </location>
</feature>
<dbReference type="InterPro" id="IPR050859">
    <property type="entry name" value="Class-I_PLP-dep_aminotransf"/>
</dbReference>
<gene>
    <name evidence="7" type="ORF">EI981_20830</name>
</gene>
<sequence>MDMEGWLKETIGRLPDIFRSDVEGLIRDGDFISFARSYVGELSSLSDPLARIADELGLSEGRKKDAGRKPGTESCQRSGAADDHGASEAGETDKAVKSGADKTSEVDETVKARINETDRIDEATKSKAEASERLREWLASAYRQAEGGERAAEAGDRLLLADSAAGALELAIRALLKPGDAVLVESPSSPEALWALHRRGAVIVPVQCDRDGMLPDDLRRQLRAAKPALVYVTPLHSTGPSGAVWSQQRMLALLEQCDRHRVPIVEDGTACGVPGFARAAGRGGADGPVTAPEGGKVTGGAGPAPARPQGAGVPRVGTASVRAASDSIFSLWLSQAKWRRTSVVLLDSFERALFPSLPLAWLRGDTAMLTRLTAARTEEAGLASASNQTCLMLYKLLRDDRFSLSEHTAAVLDELNTRRIYMKELLTGREWRKAEVHDPGRGLFLWVRLPEGIVSEALLKASMLEGVAFTPGIRCYAASEDLKQSPITEGDWIRLNYAAYPAMGIAEGIARIEDALAEFTARS</sequence>
<keyword evidence="8" id="KW-1185">Reference proteome</keyword>
<dbReference type="InterPro" id="IPR015422">
    <property type="entry name" value="PyrdxlP-dep_Trfase_small"/>
</dbReference>
<evidence type="ECO:0000256" key="4">
    <source>
        <dbReference type="ARBA" id="ARBA00022898"/>
    </source>
</evidence>
<feature type="compositionally biased region" description="Basic and acidic residues" evidence="5">
    <location>
        <begin position="61"/>
        <end position="71"/>
    </location>
</feature>
<keyword evidence="2 7" id="KW-0032">Aminotransferase</keyword>
<dbReference type="GO" id="GO:0030170">
    <property type="term" value="F:pyridoxal phosphate binding"/>
    <property type="evidence" value="ECO:0007669"/>
    <property type="project" value="InterPro"/>
</dbReference>
<dbReference type="GO" id="GO:0008483">
    <property type="term" value="F:transaminase activity"/>
    <property type="evidence" value="ECO:0007669"/>
    <property type="project" value="UniProtKB-KW"/>
</dbReference>
<dbReference type="InterPro" id="IPR015421">
    <property type="entry name" value="PyrdxlP-dep_Trfase_major"/>
</dbReference>
<dbReference type="EMBL" id="CP034346">
    <property type="protein sequence ID" value="AZS16663.1"/>
    <property type="molecule type" value="Genomic_DNA"/>
</dbReference>
<keyword evidence="3 7" id="KW-0808">Transferase</keyword>
<feature type="domain" description="Aminotransferase class I/classII large" evidence="6">
    <location>
        <begin position="126"/>
        <end position="267"/>
    </location>
</feature>
<dbReference type="PANTHER" id="PTHR42790">
    <property type="entry name" value="AMINOTRANSFERASE"/>
    <property type="match status" value="1"/>
</dbReference>
<evidence type="ECO:0000256" key="2">
    <source>
        <dbReference type="ARBA" id="ARBA00022576"/>
    </source>
</evidence>
<dbReference type="OrthoDB" id="9802601at2"/>
<evidence type="ECO:0000256" key="5">
    <source>
        <dbReference type="SAM" id="MobiDB-lite"/>
    </source>
</evidence>
<dbReference type="CDD" id="cd00609">
    <property type="entry name" value="AAT_like"/>
    <property type="match status" value="1"/>
</dbReference>
<organism evidence="7 8">
    <name type="scientific">Paenibacillus lutimineralis</name>
    <dbReference type="NCBI Taxonomy" id="2707005"/>
    <lineage>
        <taxon>Bacteria</taxon>
        <taxon>Bacillati</taxon>
        <taxon>Bacillota</taxon>
        <taxon>Bacilli</taxon>
        <taxon>Bacillales</taxon>
        <taxon>Paenibacillaceae</taxon>
        <taxon>Paenibacillus</taxon>
    </lineage>
</organism>
<evidence type="ECO:0000313" key="8">
    <source>
        <dbReference type="Proteomes" id="UP000270678"/>
    </source>
</evidence>
<dbReference type="InterPro" id="IPR004839">
    <property type="entry name" value="Aminotransferase_I/II_large"/>
</dbReference>
<evidence type="ECO:0000256" key="3">
    <source>
        <dbReference type="ARBA" id="ARBA00022679"/>
    </source>
</evidence>
<evidence type="ECO:0000256" key="1">
    <source>
        <dbReference type="ARBA" id="ARBA00001933"/>
    </source>
</evidence>
<reference evidence="8" key="1">
    <citation type="submission" date="2018-12" db="EMBL/GenBank/DDBJ databases">
        <title>Complete genome sequence of Paenibacillus sp. MBLB1234.</title>
        <authorList>
            <person name="Nam Y.-D."/>
            <person name="Kang J."/>
            <person name="Chung W.-H."/>
            <person name="Park Y.S."/>
        </authorList>
    </citation>
    <scope>NUCLEOTIDE SEQUENCE [LARGE SCALE GENOMIC DNA]</scope>
    <source>
        <strain evidence="8">MBLB1234</strain>
    </source>
</reference>
<dbReference type="PANTHER" id="PTHR42790:SF19">
    <property type="entry name" value="KYNURENINE_ALPHA-AMINOADIPATE AMINOTRANSFERASE, MITOCHONDRIAL"/>
    <property type="match status" value="1"/>
</dbReference>
<name>A0A3S9V295_9BACL</name>